<comment type="caution">
    <text evidence="4">The sequence shown here is derived from an EMBL/GenBank/DDBJ whole genome shotgun (WGS) entry which is preliminary data.</text>
</comment>
<dbReference type="AlphaFoldDB" id="A0A8S3TV02"/>
<feature type="domain" description="Sulfotransferase" evidence="3">
    <location>
        <begin position="28"/>
        <end position="218"/>
    </location>
</feature>
<comment type="similarity">
    <text evidence="1">Belongs to the sulfotransferase 1 family.</text>
</comment>
<protein>
    <submittedName>
        <fullName evidence="4">SULT1</fullName>
        <ecNumber evidence="4">2.8.2.-</ecNumber>
    </submittedName>
</protein>
<accession>A0A8S3TV02</accession>
<dbReference type="OrthoDB" id="6052924at2759"/>
<evidence type="ECO:0000313" key="4">
    <source>
        <dbReference type="EMBL" id="CAG2237417.1"/>
    </source>
</evidence>
<dbReference type="InterPro" id="IPR000863">
    <property type="entry name" value="Sulfotransferase_dom"/>
</dbReference>
<keyword evidence="2 4" id="KW-0808">Transferase</keyword>
<dbReference type="Proteomes" id="UP000683360">
    <property type="component" value="Unassembled WGS sequence"/>
</dbReference>
<dbReference type="PANTHER" id="PTHR11783">
    <property type="entry name" value="SULFOTRANSFERASE SULT"/>
    <property type="match status" value="1"/>
</dbReference>
<dbReference type="SUPFAM" id="SSF52540">
    <property type="entry name" value="P-loop containing nucleoside triphosphate hydrolases"/>
    <property type="match status" value="2"/>
</dbReference>
<evidence type="ECO:0000313" key="5">
    <source>
        <dbReference type="Proteomes" id="UP000683360"/>
    </source>
</evidence>
<sequence>MLLSHTTEYNTKGVLHHMLLDLAAHFFDKLDDMEDPRLFTTHLPLHHLPDHHVKNGYKIIYLNRNPKDRWVSNYTFLNGKLGIPDWTWNEFFDKMILKDDLQGGWFNFTKGFEKAAKVETSNILPVKYEDLKQHPFSTIKKMAEFINVSYTDDIIREIIEKCSFVNIKQHKYDSSRMIDPKHKSTLFRKGVIGDWKNWFTVAQNEKFDEMYREEMKDCDNYITKDDLYEGWFNYTREFEKAAHIKKANILPIKYEDLKLHPFSTIKKMADFINVSQTDDFIREIIEKCSFDNIKKHKYDSTRIIDPKQQSTLFRKGVIGDWKNWFTVAQNEKFDEIYKEKMKDCDVDFIYEQ</sequence>
<dbReference type="Pfam" id="PF00685">
    <property type="entry name" value="Sulfotransfer_1"/>
    <property type="match status" value="2"/>
</dbReference>
<keyword evidence="5" id="KW-1185">Reference proteome</keyword>
<gene>
    <name evidence="4" type="ORF">MEDL_49881</name>
</gene>
<dbReference type="GO" id="GO:0008146">
    <property type="term" value="F:sulfotransferase activity"/>
    <property type="evidence" value="ECO:0007669"/>
    <property type="project" value="InterPro"/>
</dbReference>
<reference evidence="4" key="1">
    <citation type="submission" date="2021-03" db="EMBL/GenBank/DDBJ databases">
        <authorList>
            <person name="Bekaert M."/>
        </authorList>
    </citation>
    <scope>NUCLEOTIDE SEQUENCE</scope>
</reference>
<evidence type="ECO:0000259" key="3">
    <source>
        <dbReference type="Pfam" id="PF00685"/>
    </source>
</evidence>
<feature type="domain" description="Sulfotransferase" evidence="3">
    <location>
        <begin position="220"/>
        <end position="344"/>
    </location>
</feature>
<dbReference type="InterPro" id="IPR027417">
    <property type="entry name" value="P-loop_NTPase"/>
</dbReference>
<evidence type="ECO:0000256" key="1">
    <source>
        <dbReference type="ARBA" id="ARBA00005771"/>
    </source>
</evidence>
<name>A0A8S3TV02_MYTED</name>
<dbReference type="Gene3D" id="3.40.50.300">
    <property type="entry name" value="P-loop containing nucleotide triphosphate hydrolases"/>
    <property type="match status" value="2"/>
</dbReference>
<organism evidence="4 5">
    <name type="scientific">Mytilus edulis</name>
    <name type="common">Blue mussel</name>
    <dbReference type="NCBI Taxonomy" id="6550"/>
    <lineage>
        <taxon>Eukaryota</taxon>
        <taxon>Metazoa</taxon>
        <taxon>Spiralia</taxon>
        <taxon>Lophotrochozoa</taxon>
        <taxon>Mollusca</taxon>
        <taxon>Bivalvia</taxon>
        <taxon>Autobranchia</taxon>
        <taxon>Pteriomorphia</taxon>
        <taxon>Mytilida</taxon>
        <taxon>Mytiloidea</taxon>
        <taxon>Mytilidae</taxon>
        <taxon>Mytilinae</taxon>
        <taxon>Mytilus</taxon>
    </lineage>
</organism>
<dbReference type="EMBL" id="CAJPWZ010002388">
    <property type="protein sequence ID" value="CAG2237417.1"/>
    <property type="molecule type" value="Genomic_DNA"/>
</dbReference>
<dbReference type="EC" id="2.8.2.-" evidence="4"/>
<evidence type="ECO:0000256" key="2">
    <source>
        <dbReference type="ARBA" id="ARBA00022679"/>
    </source>
</evidence>
<proteinExistence type="inferred from homology"/>